<name>A0A1Y2CG34_9FUNG</name>
<feature type="transmembrane region" description="Helical" evidence="7">
    <location>
        <begin position="325"/>
        <end position="345"/>
    </location>
</feature>
<feature type="transmembrane region" description="Helical" evidence="7">
    <location>
        <begin position="100"/>
        <end position="122"/>
    </location>
</feature>
<evidence type="ECO:0000259" key="8">
    <source>
        <dbReference type="Pfam" id="PF00324"/>
    </source>
</evidence>
<evidence type="ECO:0000256" key="5">
    <source>
        <dbReference type="ARBA" id="ARBA00022989"/>
    </source>
</evidence>
<keyword evidence="4" id="KW-0029">Amino-acid transport</keyword>
<dbReference type="PANTHER" id="PTHR43341:SF1">
    <property type="entry name" value="GENERAL AMINO-ACID PERMEASE GAP1"/>
    <property type="match status" value="1"/>
</dbReference>
<dbReference type="InterPro" id="IPR050524">
    <property type="entry name" value="APC_YAT"/>
</dbReference>
<evidence type="ECO:0000256" key="3">
    <source>
        <dbReference type="ARBA" id="ARBA00022692"/>
    </source>
</evidence>
<dbReference type="Gene3D" id="1.20.1740.10">
    <property type="entry name" value="Amino acid/polyamine transporter I"/>
    <property type="match status" value="1"/>
</dbReference>
<keyword evidence="10" id="KW-1185">Reference proteome</keyword>
<feature type="transmembrane region" description="Helical" evidence="7">
    <location>
        <begin position="62"/>
        <end position="80"/>
    </location>
</feature>
<evidence type="ECO:0000256" key="4">
    <source>
        <dbReference type="ARBA" id="ARBA00022970"/>
    </source>
</evidence>
<keyword evidence="5 7" id="KW-1133">Transmembrane helix</keyword>
<feature type="domain" description="Amino acid permease/ SLC12A" evidence="8">
    <location>
        <begin position="1"/>
        <end position="451"/>
    </location>
</feature>
<dbReference type="InterPro" id="IPR004841">
    <property type="entry name" value="AA-permease/SLC12A_dom"/>
</dbReference>
<dbReference type="FunFam" id="1.20.1740.10:FF:000001">
    <property type="entry name" value="Amino acid permease"/>
    <property type="match status" value="1"/>
</dbReference>
<reference evidence="9 10" key="1">
    <citation type="submission" date="2016-07" db="EMBL/GenBank/DDBJ databases">
        <title>Pervasive Adenine N6-methylation of Active Genes in Fungi.</title>
        <authorList>
            <consortium name="DOE Joint Genome Institute"/>
            <person name="Mondo S.J."/>
            <person name="Dannebaum R.O."/>
            <person name="Kuo R.C."/>
            <person name="Labutti K."/>
            <person name="Haridas S."/>
            <person name="Kuo A."/>
            <person name="Salamov A."/>
            <person name="Ahrendt S.R."/>
            <person name="Lipzen A."/>
            <person name="Sullivan W."/>
            <person name="Andreopoulos W.B."/>
            <person name="Clum A."/>
            <person name="Lindquist E."/>
            <person name="Daum C."/>
            <person name="Ramamoorthy G.K."/>
            <person name="Gryganskyi A."/>
            <person name="Culley D."/>
            <person name="Magnuson J.K."/>
            <person name="James T.Y."/>
            <person name="O'Malley M.A."/>
            <person name="Stajich J.E."/>
            <person name="Spatafora J.W."/>
            <person name="Visel A."/>
            <person name="Grigoriev I.V."/>
        </authorList>
    </citation>
    <scope>NUCLEOTIDE SEQUENCE [LARGE SCALE GENOMIC DNA]</scope>
    <source>
        <strain evidence="9 10">JEL800</strain>
    </source>
</reference>
<dbReference type="PROSITE" id="PS00218">
    <property type="entry name" value="AMINO_ACID_PERMEASE_1"/>
    <property type="match status" value="1"/>
</dbReference>
<dbReference type="Pfam" id="PF00324">
    <property type="entry name" value="AA_permease"/>
    <property type="match status" value="1"/>
</dbReference>
<dbReference type="STRING" id="329046.A0A1Y2CG34"/>
<proteinExistence type="predicted"/>
<keyword evidence="3 7" id="KW-0812">Transmembrane</keyword>
<evidence type="ECO:0000256" key="7">
    <source>
        <dbReference type="SAM" id="Phobius"/>
    </source>
</evidence>
<keyword evidence="6 7" id="KW-0472">Membrane</keyword>
<evidence type="ECO:0000313" key="10">
    <source>
        <dbReference type="Proteomes" id="UP000193642"/>
    </source>
</evidence>
<dbReference type="InterPro" id="IPR004840">
    <property type="entry name" value="Amino_acid_permease_CS"/>
</dbReference>
<feature type="transmembrane region" description="Helical" evidence="7">
    <location>
        <begin position="423"/>
        <end position="446"/>
    </location>
</feature>
<dbReference type="PANTHER" id="PTHR43341">
    <property type="entry name" value="AMINO ACID PERMEASE"/>
    <property type="match status" value="1"/>
</dbReference>
<accession>A0A1Y2CG34</accession>
<feature type="transmembrane region" description="Helical" evidence="7">
    <location>
        <begin position="134"/>
        <end position="154"/>
    </location>
</feature>
<dbReference type="AlphaFoldDB" id="A0A1Y2CG34"/>
<dbReference type="GO" id="GO:0016020">
    <property type="term" value="C:membrane"/>
    <property type="evidence" value="ECO:0007669"/>
    <property type="project" value="UniProtKB-SubCell"/>
</dbReference>
<dbReference type="Proteomes" id="UP000193642">
    <property type="component" value="Unassembled WGS sequence"/>
</dbReference>
<dbReference type="PIRSF" id="PIRSF006060">
    <property type="entry name" value="AA_transporter"/>
    <property type="match status" value="1"/>
</dbReference>
<sequence length="469" mass="50028">MMSVGGTIGTGLFVASGMSIAIAGPGGALVAYVTVGIMVFCVLTSLGEISALIPVSGSFHEFAGRFVDPALAWTLGWNYWLQWAISLTSELVASGILMTYWFPAVPAWIFSAIILAFLVFVNTRSVAMFGETEYWLSGVKVAAVFLFICVATWMDVKGFGDGAPALGFANWWIEGAPFKNGWGGVFSVVPIAFFAFGGTELVGISAGEVENPRKNVPIAINQTFWRIFGFYVSSIGLIGLLIANDDPSLSLSAKNGDITIAPFTLILQRAGLNGAANVMNLVILSAVVSTANSAMYAASRTLMSLSLRGQAHPIFSLVSSNGVPMWALFVTVCIGSMAFLGIVLGEGELFNLLLNVTGTSGLLTWLSISLTHLRFRAALEAQGKSLELLPYVAPFFPWMDYLAIAIGLLILIGQAVTGIMGPVLDIGALLSLFVGVPLFFGLYLGYRVWTGVSLVDLHDCDFSMRTRVE</sequence>
<comment type="caution">
    <text evidence="9">The sequence shown here is derived from an EMBL/GenBank/DDBJ whole genome shotgun (WGS) entry which is preliminary data.</text>
</comment>
<feature type="transmembrane region" description="Helical" evidence="7">
    <location>
        <begin position="395"/>
        <end position="416"/>
    </location>
</feature>
<comment type="subcellular location">
    <subcellularLocation>
        <location evidence="1">Membrane</location>
        <topology evidence="1">Multi-pass membrane protein</topology>
    </subcellularLocation>
</comment>
<dbReference type="OrthoDB" id="3900342at2759"/>
<evidence type="ECO:0000313" key="9">
    <source>
        <dbReference type="EMBL" id="ORY45989.1"/>
    </source>
</evidence>
<dbReference type="GO" id="GO:0015171">
    <property type="term" value="F:amino acid transmembrane transporter activity"/>
    <property type="evidence" value="ECO:0007669"/>
    <property type="project" value="TreeGrafter"/>
</dbReference>
<feature type="transmembrane region" description="Helical" evidence="7">
    <location>
        <begin position="223"/>
        <end position="243"/>
    </location>
</feature>
<dbReference type="EMBL" id="MCGO01000018">
    <property type="protein sequence ID" value="ORY45989.1"/>
    <property type="molecule type" value="Genomic_DNA"/>
</dbReference>
<feature type="transmembrane region" description="Helical" evidence="7">
    <location>
        <begin position="181"/>
        <end position="202"/>
    </location>
</feature>
<organism evidence="9 10">
    <name type="scientific">Rhizoclosmatium globosum</name>
    <dbReference type="NCBI Taxonomy" id="329046"/>
    <lineage>
        <taxon>Eukaryota</taxon>
        <taxon>Fungi</taxon>
        <taxon>Fungi incertae sedis</taxon>
        <taxon>Chytridiomycota</taxon>
        <taxon>Chytridiomycota incertae sedis</taxon>
        <taxon>Chytridiomycetes</taxon>
        <taxon>Chytridiales</taxon>
        <taxon>Chytriomycetaceae</taxon>
        <taxon>Rhizoclosmatium</taxon>
    </lineage>
</organism>
<protein>
    <recommendedName>
        <fullName evidence="8">Amino acid permease/ SLC12A domain-containing protein</fullName>
    </recommendedName>
</protein>
<keyword evidence="2" id="KW-0813">Transport</keyword>
<evidence type="ECO:0000256" key="6">
    <source>
        <dbReference type="ARBA" id="ARBA00023136"/>
    </source>
</evidence>
<evidence type="ECO:0000256" key="2">
    <source>
        <dbReference type="ARBA" id="ARBA00022448"/>
    </source>
</evidence>
<feature type="transmembrane region" description="Helical" evidence="7">
    <location>
        <begin position="33"/>
        <end position="55"/>
    </location>
</feature>
<feature type="transmembrane region" description="Helical" evidence="7">
    <location>
        <begin position="352"/>
        <end position="375"/>
    </location>
</feature>
<gene>
    <name evidence="9" type="ORF">BCR33DRAFT_678771</name>
</gene>
<evidence type="ECO:0000256" key="1">
    <source>
        <dbReference type="ARBA" id="ARBA00004141"/>
    </source>
</evidence>